<reference evidence="2" key="1">
    <citation type="journal article" date="2013" name="Genetics">
        <title>The draft genome and transcriptome of Panagrellus redivivus are shaped by the harsh demands of a free-living lifestyle.</title>
        <authorList>
            <person name="Srinivasan J."/>
            <person name="Dillman A.R."/>
            <person name="Macchietto M.G."/>
            <person name="Heikkinen L."/>
            <person name="Lakso M."/>
            <person name="Fracchia K.M."/>
            <person name="Antoshechkin I."/>
            <person name="Mortazavi A."/>
            <person name="Wong G."/>
            <person name="Sternberg P.W."/>
        </authorList>
    </citation>
    <scope>NUCLEOTIDE SEQUENCE [LARGE SCALE GENOMIC DNA]</scope>
    <source>
        <strain evidence="2">MT8872</strain>
    </source>
</reference>
<keyword evidence="2" id="KW-1185">Reference proteome</keyword>
<dbReference type="AlphaFoldDB" id="A0A7E5A1K7"/>
<dbReference type="WBParaSite" id="Pan_g9190.t1">
    <property type="protein sequence ID" value="Pan_g9190.t1"/>
    <property type="gene ID" value="Pan_g9190"/>
</dbReference>
<evidence type="ECO:0000256" key="1">
    <source>
        <dbReference type="SAM" id="MobiDB-lite"/>
    </source>
</evidence>
<organism evidence="2 3">
    <name type="scientific">Panagrellus redivivus</name>
    <name type="common">Microworm</name>
    <dbReference type="NCBI Taxonomy" id="6233"/>
    <lineage>
        <taxon>Eukaryota</taxon>
        <taxon>Metazoa</taxon>
        <taxon>Ecdysozoa</taxon>
        <taxon>Nematoda</taxon>
        <taxon>Chromadorea</taxon>
        <taxon>Rhabditida</taxon>
        <taxon>Tylenchina</taxon>
        <taxon>Panagrolaimomorpha</taxon>
        <taxon>Panagrolaimoidea</taxon>
        <taxon>Panagrolaimidae</taxon>
        <taxon>Panagrellus</taxon>
    </lineage>
</organism>
<proteinExistence type="predicted"/>
<feature type="region of interest" description="Disordered" evidence="1">
    <location>
        <begin position="29"/>
        <end position="48"/>
    </location>
</feature>
<evidence type="ECO:0000313" key="3">
    <source>
        <dbReference type="WBParaSite" id="Pan_g9190.t1"/>
    </source>
</evidence>
<sequence length="72" mass="8247">MSVVYARRTYFVTPLNSATFTRVPTTTTCMTSRQPLRGPVAMDCPEGEPSSLLTKEAWCQESKWDHRDVHDR</sequence>
<dbReference type="Proteomes" id="UP000492821">
    <property type="component" value="Unassembled WGS sequence"/>
</dbReference>
<protein>
    <submittedName>
        <fullName evidence="3">SRCR domain-containing protein</fullName>
    </submittedName>
</protein>
<reference evidence="3" key="2">
    <citation type="submission" date="2020-10" db="UniProtKB">
        <authorList>
            <consortium name="WormBaseParasite"/>
        </authorList>
    </citation>
    <scope>IDENTIFICATION</scope>
</reference>
<name>A0A7E5A1K7_PANRE</name>
<accession>A0A7E5A1K7</accession>
<evidence type="ECO:0000313" key="2">
    <source>
        <dbReference type="Proteomes" id="UP000492821"/>
    </source>
</evidence>